<name>A0A1I6BHD2_9PSEU</name>
<feature type="compositionally biased region" description="Low complexity" evidence="1">
    <location>
        <begin position="97"/>
        <end position="106"/>
    </location>
</feature>
<sequence length="423" mass="43065">MFNEPVSGHTHDHIDWADRLVLLRAADTLDAPAHAAIAARLAAKLPATPTVIDLGCGAGGMSIHFAEALATQTGGTIILVDATPELLHEAERAVRAAADAAQANRADGSTHTSNGRVPDGSAEPSGGHRTAAEHTASTAADSTRAVEGIAQTVEGAAQAAADTAPTVEGAAPTVADTAPAIEGAAQTAADTASTAEGAAPTVADTAPTVEGAARAAGGITPTAEETAQTVEIRAVVADLADGSLPDLLPPADLVWASRVVHHLPDQQAAIGTLTAVARTGGVVALAEGGLSFSCLPWDLGLGRPGLEDRLKAAQAEWFVGMREGIDGAVPMPYGWPLALERAGLADVSSFSALADHPAPGPDGLADYVHHHLSRLATHGAEHLSDEDRATLASLLDPDSTHYLGNRRDLFLLGARTVHHGRRP</sequence>
<dbReference type="EMBL" id="FOWC01000027">
    <property type="protein sequence ID" value="SFQ80187.1"/>
    <property type="molecule type" value="Genomic_DNA"/>
</dbReference>
<evidence type="ECO:0000313" key="3">
    <source>
        <dbReference type="Proteomes" id="UP000199137"/>
    </source>
</evidence>
<keyword evidence="2" id="KW-0808">Transferase</keyword>
<accession>A0A1I6BHD2</accession>
<dbReference type="InterPro" id="IPR029063">
    <property type="entry name" value="SAM-dependent_MTases_sf"/>
</dbReference>
<dbReference type="SUPFAM" id="SSF53335">
    <property type="entry name" value="S-adenosyl-L-methionine-dependent methyltransferases"/>
    <property type="match status" value="1"/>
</dbReference>
<proteinExistence type="predicted"/>
<evidence type="ECO:0000313" key="2">
    <source>
        <dbReference type="EMBL" id="SFQ80187.1"/>
    </source>
</evidence>
<feature type="region of interest" description="Disordered" evidence="1">
    <location>
        <begin position="97"/>
        <end position="144"/>
    </location>
</feature>
<keyword evidence="2" id="KW-0489">Methyltransferase</keyword>
<dbReference type="Proteomes" id="UP000199137">
    <property type="component" value="Unassembled WGS sequence"/>
</dbReference>
<organism evidence="2 3">
    <name type="scientific">Amycolatopsis rubida</name>
    <dbReference type="NCBI Taxonomy" id="112413"/>
    <lineage>
        <taxon>Bacteria</taxon>
        <taxon>Bacillati</taxon>
        <taxon>Actinomycetota</taxon>
        <taxon>Actinomycetes</taxon>
        <taxon>Pseudonocardiales</taxon>
        <taxon>Pseudonocardiaceae</taxon>
        <taxon>Amycolatopsis</taxon>
    </lineage>
</organism>
<dbReference type="STRING" id="112413.SAMN05421854_12744"/>
<dbReference type="AlphaFoldDB" id="A0A1I6BHD2"/>
<protein>
    <submittedName>
        <fullName evidence="2">Methyltransferase domain-containing protein</fullName>
    </submittedName>
</protein>
<dbReference type="Pfam" id="PF13489">
    <property type="entry name" value="Methyltransf_23"/>
    <property type="match status" value="1"/>
</dbReference>
<gene>
    <name evidence="2" type="ORF">SAMN05421854_12744</name>
</gene>
<reference evidence="2 3" key="1">
    <citation type="submission" date="2016-10" db="EMBL/GenBank/DDBJ databases">
        <authorList>
            <person name="de Groot N.N."/>
        </authorList>
    </citation>
    <scope>NUCLEOTIDE SEQUENCE [LARGE SCALE GENOMIC DNA]</scope>
    <source>
        <strain evidence="2 3">DSM 44637</strain>
    </source>
</reference>
<dbReference type="GO" id="GO:0032259">
    <property type="term" value="P:methylation"/>
    <property type="evidence" value="ECO:0007669"/>
    <property type="project" value="UniProtKB-KW"/>
</dbReference>
<evidence type="ECO:0000256" key="1">
    <source>
        <dbReference type="SAM" id="MobiDB-lite"/>
    </source>
</evidence>
<dbReference type="Gene3D" id="3.40.50.150">
    <property type="entry name" value="Vaccinia Virus protein VP39"/>
    <property type="match status" value="2"/>
</dbReference>
<dbReference type="GO" id="GO:0008168">
    <property type="term" value="F:methyltransferase activity"/>
    <property type="evidence" value="ECO:0007669"/>
    <property type="project" value="UniProtKB-KW"/>
</dbReference>